<dbReference type="Proteomes" id="UP001165082">
    <property type="component" value="Unassembled WGS sequence"/>
</dbReference>
<evidence type="ECO:0000256" key="3">
    <source>
        <dbReference type="ARBA" id="ARBA00022989"/>
    </source>
</evidence>
<evidence type="ECO:0000256" key="6">
    <source>
        <dbReference type="SAM" id="Phobius"/>
    </source>
</evidence>
<evidence type="ECO:0000259" key="7">
    <source>
        <dbReference type="PROSITE" id="PS50922"/>
    </source>
</evidence>
<evidence type="ECO:0000256" key="2">
    <source>
        <dbReference type="ARBA" id="ARBA00022692"/>
    </source>
</evidence>
<keyword evidence="4 5" id="KW-0472">Membrane</keyword>
<sequence length="143" mass="16115">MLHHTLASTVLYLSLRFQTLHYYSPFFAGVTELSTVPLVLIDLDKFLILTSPKARVAVEVSKPVFALSFIVIRVFMWNFKWTRMLIIDLKALIKGGKFGEYRRGWGGVLWAAGGVNVALGAMQLFWASKIIRNVAKAVRGEEL</sequence>
<dbReference type="PROSITE" id="PS50922">
    <property type="entry name" value="TLC"/>
    <property type="match status" value="1"/>
</dbReference>
<evidence type="ECO:0000256" key="4">
    <source>
        <dbReference type="ARBA" id="ARBA00023136"/>
    </source>
</evidence>
<name>A0A9W7L441_9STRA</name>
<gene>
    <name evidence="8" type="ORF">TrRE_jg9774</name>
</gene>
<evidence type="ECO:0000313" key="9">
    <source>
        <dbReference type="Proteomes" id="UP001165082"/>
    </source>
</evidence>
<feature type="domain" description="TLC" evidence="7">
    <location>
        <begin position="1"/>
        <end position="139"/>
    </location>
</feature>
<keyword evidence="2 5" id="KW-0812">Transmembrane</keyword>
<dbReference type="InterPro" id="IPR006634">
    <property type="entry name" value="TLC-dom"/>
</dbReference>
<feature type="transmembrane region" description="Helical" evidence="6">
    <location>
        <begin position="64"/>
        <end position="87"/>
    </location>
</feature>
<keyword evidence="3 6" id="KW-1133">Transmembrane helix</keyword>
<dbReference type="Pfam" id="PF03798">
    <property type="entry name" value="TRAM_LAG1_CLN8"/>
    <property type="match status" value="1"/>
</dbReference>
<evidence type="ECO:0000313" key="8">
    <source>
        <dbReference type="EMBL" id="GMI27544.1"/>
    </source>
</evidence>
<comment type="subcellular location">
    <subcellularLocation>
        <location evidence="1">Membrane</location>
        <topology evidence="1">Multi-pass membrane protein</topology>
    </subcellularLocation>
</comment>
<feature type="transmembrane region" description="Helical" evidence="6">
    <location>
        <begin position="20"/>
        <end position="43"/>
    </location>
</feature>
<organism evidence="8 9">
    <name type="scientific">Triparma retinervis</name>
    <dbReference type="NCBI Taxonomy" id="2557542"/>
    <lineage>
        <taxon>Eukaryota</taxon>
        <taxon>Sar</taxon>
        <taxon>Stramenopiles</taxon>
        <taxon>Ochrophyta</taxon>
        <taxon>Bolidophyceae</taxon>
        <taxon>Parmales</taxon>
        <taxon>Triparmaceae</taxon>
        <taxon>Triparma</taxon>
    </lineage>
</organism>
<reference evidence="8" key="1">
    <citation type="submission" date="2022-07" db="EMBL/GenBank/DDBJ databases">
        <title>Genome analysis of Parmales, a sister group of diatoms, reveals the evolutionary specialization of diatoms from phago-mixotrophs to photoautotrophs.</title>
        <authorList>
            <person name="Ban H."/>
            <person name="Sato S."/>
            <person name="Yoshikawa S."/>
            <person name="Kazumasa Y."/>
            <person name="Nakamura Y."/>
            <person name="Ichinomiya M."/>
            <person name="Saitoh K."/>
            <person name="Sato N."/>
            <person name="Blanc-Mathieu R."/>
            <person name="Endo H."/>
            <person name="Kuwata A."/>
            <person name="Ogata H."/>
        </authorList>
    </citation>
    <scope>NUCLEOTIDE SEQUENCE</scope>
</reference>
<keyword evidence="9" id="KW-1185">Reference proteome</keyword>
<dbReference type="EMBL" id="BRXZ01008525">
    <property type="protein sequence ID" value="GMI27544.1"/>
    <property type="molecule type" value="Genomic_DNA"/>
</dbReference>
<comment type="caution">
    <text evidence="8">The sequence shown here is derived from an EMBL/GenBank/DDBJ whole genome shotgun (WGS) entry which is preliminary data.</text>
</comment>
<protein>
    <recommendedName>
        <fullName evidence="7">TLC domain-containing protein</fullName>
    </recommendedName>
</protein>
<evidence type="ECO:0000256" key="1">
    <source>
        <dbReference type="ARBA" id="ARBA00004141"/>
    </source>
</evidence>
<feature type="transmembrane region" description="Helical" evidence="6">
    <location>
        <begin position="107"/>
        <end position="126"/>
    </location>
</feature>
<dbReference type="GO" id="GO:0016020">
    <property type="term" value="C:membrane"/>
    <property type="evidence" value="ECO:0007669"/>
    <property type="project" value="UniProtKB-SubCell"/>
</dbReference>
<proteinExistence type="predicted"/>
<dbReference type="OrthoDB" id="39387at2759"/>
<evidence type="ECO:0000256" key="5">
    <source>
        <dbReference type="PROSITE-ProRule" id="PRU00205"/>
    </source>
</evidence>
<accession>A0A9W7L441</accession>
<dbReference type="AlphaFoldDB" id="A0A9W7L441"/>